<keyword evidence="15" id="KW-1185">Reference proteome</keyword>
<sequence>PSQLPTQNQNYFRVPLNQAVFAAVSPEVIMTKKDLEAYTASERQCYFGNEKTLSSLNYYSRSNCEVECLIYLMETLLHCLDFYLPHKNQSIPICGAEKLEAIKSIEKILVTYISNTTLLNLQLEDLIMKALIEGLDLVEQASNYCDCLPSCRSIEYSFETTQTDYYWYHFGEQERLKDKEYRSLINIHFKDAYYIPMQREEMFGAMDFIAYSGGLLGLFIGFSFISSVEIVYFLTLRIACNVQLFGRKMCLKIEFHKLPKYSNLKA</sequence>
<proteinExistence type="inferred from homology"/>
<evidence type="ECO:0000256" key="10">
    <source>
        <dbReference type="ARBA" id="ARBA00023201"/>
    </source>
</evidence>
<protein>
    <submittedName>
        <fullName evidence="14">Ion channel</fullName>
    </submittedName>
</protein>
<evidence type="ECO:0000256" key="12">
    <source>
        <dbReference type="RuleBase" id="RU000679"/>
    </source>
</evidence>
<evidence type="ECO:0000256" key="11">
    <source>
        <dbReference type="ARBA" id="ARBA00023303"/>
    </source>
</evidence>
<reference evidence="14 15" key="1">
    <citation type="submission" date="2015-09" db="EMBL/GenBank/DDBJ databases">
        <title>Draft genome of the scarab beetle Oryctes borbonicus.</title>
        <authorList>
            <person name="Meyer J.M."/>
            <person name="Markov G.V."/>
            <person name="Baskaran P."/>
            <person name="Herrmann M."/>
            <person name="Sommer R.J."/>
            <person name="Roedelsperger C."/>
        </authorList>
    </citation>
    <scope>NUCLEOTIDE SEQUENCE [LARGE SCALE GENOMIC DNA]</scope>
    <source>
        <strain evidence="14">OB123</strain>
        <tissue evidence="14">Whole animal</tissue>
    </source>
</reference>
<dbReference type="InterPro" id="IPR001873">
    <property type="entry name" value="ENaC"/>
</dbReference>
<evidence type="ECO:0000313" key="14">
    <source>
        <dbReference type="EMBL" id="KRT85852.1"/>
    </source>
</evidence>
<dbReference type="Gene3D" id="1.10.287.770">
    <property type="entry name" value="YojJ-like"/>
    <property type="match status" value="1"/>
</dbReference>
<evidence type="ECO:0000256" key="3">
    <source>
        <dbReference type="ARBA" id="ARBA00022448"/>
    </source>
</evidence>
<keyword evidence="10 12" id="KW-0739">Sodium transport</keyword>
<evidence type="ECO:0000256" key="9">
    <source>
        <dbReference type="ARBA" id="ARBA00023136"/>
    </source>
</evidence>
<keyword evidence="3 12" id="KW-0813">Transport</keyword>
<keyword evidence="7" id="KW-0915">Sodium</keyword>
<dbReference type="Proteomes" id="UP000051574">
    <property type="component" value="Unassembled WGS sequence"/>
</dbReference>
<keyword evidence="4 12" id="KW-0894">Sodium channel</keyword>
<dbReference type="EMBL" id="LJIG01001088">
    <property type="protein sequence ID" value="KRT85852.1"/>
    <property type="molecule type" value="Genomic_DNA"/>
</dbReference>
<keyword evidence="9 13" id="KW-0472">Membrane</keyword>
<dbReference type="PANTHER" id="PTHR11690:SF288">
    <property type="entry name" value="AMILORIDE-SENSITIVE NA+ CHANNEL-RELATED"/>
    <property type="match status" value="1"/>
</dbReference>
<dbReference type="OrthoDB" id="6021021at2759"/>
<feature type="transmembrane region" description="Helical" evidence="13">
    <location>
        <begin position="208"/>
        <end position="234"/>
    </location>
</feature>
<evidence type="ECO:0000256" key="5">
    <source>
        <dbReference type="ARBA" id="ARBA00022692"/>
    </source>
</evidence>
<feature type="non-terminal residue" evidence="14">
    <location>
        <position position="1"/>
    </location>
</feature>
<keyword evidence="8 12" id="KW-0406">Ion transport</keyword>
<dbReference type="GO" id="GO:0015280">
    <property type="term" value="F:ligand-gated sodium channel activity"/>
    <property type="evidence" value="ECO:0007669"/>
    <property type="project" value="TreeGrafter"/>
</dbReference>
<evidence type="ECO:0000313" key="15">
    <source>
        <dbReference type="Proteomes" id="UP000051574"/>
    </source>
</evidence>
<gene>
    <name evidence="14" type="ORF">AMK59_2166</name>
</gene>
<comment type="subcellular location">
    <subcellularLocation>
        <location evidence="1">Membrane</location>
        <topology evidence="1">Multi-pass membrane protein</topology>
    </subcellularLocation>
</comment>
<dbReference type="Pfam" id="PF00858">
    <property type="entry name" value="ASC"/>
    <property type="match status" value="1"/>
</dbReference>
<keyword evidence="6 13" id="KW-1133">Transmembrane helix</keyword>
<evidence type="ECO:0000256" key="7">
    <source>
        <dbReference type="ARBA" id="ARBA00023053"/>
    </source>
</evidence>
<organism evidence="14 15">
    <name type="scientific">Oryctes borbonicus</name>
    <dbReference type="NCBI Taxonomy" id="1629725"/>
    <lineage>
        <taxon>Eukaryota</taxon>
        <taxon>Metazoa</taxon>
        <taxon>Ecdysozoa</taxon>
        <taxon>Arthropoda</taxon>
        <taxon>Hexapoda</taxon>
        <taxon>Insecta</taxon>
        <taxon>Pterygota</taxon>
        <taxon>Neoptera</taxon>
        <taxon>Endopterygota</taxon>
        <taxon>Coleoptera</taxon>
        <taxon>Polyphaga</taxon>
        <taxon>Scarabaeiformia</taxon>
        <taxon>Scarabaeidae</taxon>
        <taxon>Dynastinae</taxon>
        <taxon>Oryctes</taxon>
    </lineage>
</organism>
<evidence type="ECO:0000256" key="13">
    <source>
        <dbReference type="SAM" id="Phobius"/>
    </source>
</evidence>
<comment type="caution">
    <text evidence="14">The sequence shown here is derived from an EMBL/GenBank/DDBJ whole genome shotgun (WGS) entry which is preliminary data.</text>
</comment>
<dbReference type="AlphaFoldDB" id="A0A0T6BET2"/>
<keyword evidence="5 12" id="KW-0812">Transmembrane</keyword>
<accession>A0A0T6BET2</accession>
<dbReference type="GO" id="GO:0005886">
    <property type="term" value="C:plasma membrane"/>
    <property type="evidence" value="ECO:0007669"/>
    <property type="project" value="TreeGrafter"/>
</dbReference>
<evidence type="ECO:0000256" key="1">
    <source>
        <dbReference type="ARBA" id="ARBA00004141"/>
    </source>
</evidence>
<evidence type="ECO:0000256" key="4">
    <source>
        <dbReference type="ARBA" id="ARBA00022461"/>
    </source>
</evidence>
<evidence type="ECO:0000256" key="2">
    <source>
        <dbReference type="ARBA" id="ARBA00007193"/>
    </source>
</evidence>
<evidence type="ECO:0000256" key="8">
    <source>
        <dbReference type="ARBA" id="ARBA00023065"/>
    </source>
</evidence>
<name>A0A0T6BET2_9SCAR</name>
<comment type="similarity">
    <text evidence="2 12">Belongs to the amiloride-sensitive sodium channel (TC 1.A.6) family.</text>
</comment>
<evidence type="ECO:0000256" key="6">
    <source>
        <dbReference type="ARBA" id="ARBA00022989"/>
    </source>
</evidence>
<dbReference type="PANTHER" id="PTHR11690">
    <property type="entry name" value="AMILORIDE-SENSITIVE SODIUM CHANNEL-RELATED"/>
    <property type="match status" value="1"/>
</dbReference>
<keyword evidence="11 12" id="KW-0407">Ion channel</keyword>